<evidence type="ECO:0000256" key="11">
    <source>
        <dbReference type="ARBA" id="ARBA00047899"/>
    </source>
</evidence>
<evidence type="ECO:0000256" key="7">
    <source>
        <dbReference type="ARBA" id="ARBA00022741"/>
    </source>
</evidence>
<dbReference type="EMBL" id="VAHF01000013">
    <property type="protein sequence ID" value="TXG47710.1"/>
    <property type="molecule type" value="Genomic_DNA"/>
</dbReference>
<evidence type="ECO:0000256" key="1">
    <source>
        <dbReference type="ARBA" id="ARBA00004479"/>
    </source>
</evidence>
<evidence type="ECO:0000256" key="10">
    <source>
        <dbReference type="ARBA" id="ARBA00023180"/>
    </source>
</evidence>
<evidence type="ECO:0000313" key="18">
    <source>
        <dbReference type="Proteomes" id="UP000323000"/>
    </source>
</evidence>
<evidence type="ECO:0000256" key="9">
    <source>
        <dbReference type="ARBA" id="ARBA00023170"/>
    </source>
</evidence>
<evidence type="ECO:0000256" key="14">
    <source>
        <dbReference type="SAM" id="Phobius"/>
    </source>
</evidence>
<dbReference type="InterPro" id="IPR001611">
    <property type="entry name" value="Leu-rich_rpt"/>
</dbReference>
<evidence type="ECO:0000259" key="16">
    <source>
        <dbReference type="Pfam" id="PF11721"/>
    </source>
</evidence>
<dbReference type="FunFam" id="3.80.10.10:FF:000433">
    <property type="entry name" value="Putative LRR receptor-like serine/threonine-protein kinase isoform A"/>
    <property type="match status" value="1"/>
</dbReference>
<dbReference type="Gene3D" id="1.10.510.10">
    <property type="entry name" value="Transferase(Phosphotransferase) domain 1"/>
    <property type="match status" value="1"/>
</dbReference>
<dbReference type="GO" id="GO:0016020">
    <property type="term" value="C:membrane"/>
    <property type="evidence" value="ECO:0007669"/>
    <property type="project" value="UniProtKB-SubCell"/>
</dbReference>
<keyword evidence="14" id="KW-0812">Transmembrane</keyword>
<dbReference type="InterPro" id="IPR011009">
    <property type="entry name" value="Kinase-like_dom_sf"/>
</dbReference>
<dbReference type="InterPro" id="IPR021720">
    <property type="entry name" value="Malectin_dom"/>
</dbReference>
<proteinExistence type="predicted"/>
<evidence type="ECO:0000256" key="5">
    <source>
        <dbReference type="ARBA" id="ARBA00022679"/>
    </source>
</evidence>
<dbReference type="GO" id="GO:0005524">
    <property type="term" value="F:ATP binding"/>
    <property type="evidence" value="ECO:0007669"/>
    <property type="project" value="UniProtKB-KW"/>
</dbReference>
<evidence type="ECO:0000256" key="13">
    <source>
        <dbReference type="SAM" id="MobiDB-lite"/>
    </source>
</evidence>
<evidence type="ECO:0000256" key="4">
    <source>
        <dbReference type="ARBA" id="ARBA00022553"/>
    </source>
</evidence>
<dbReference type="GO" id="GO:0004674">
    <property type="term" value="F:protein serine/threonine kinase activity"/>
    <property type="evidence" value="ECO:0007669"/>
    <property type="project" value="UniProtKB-KW"/>
</dbReference>
<dbReference type="PANTHER" id="PTHR48006:SF56">
    <property type="entry name" value="PROTEIN KINASE DOMAIN-CONTAINING PROTEIN"/>
    <property type="match status" value="1"/>
</dbReference>
<keyword evidence="8" id="KW-0067">ATP-binding</keyword>
<sequence length="810" mass="89803">MLFVVFKSLLLVSVLSLGCFGTLFFVAAQLPQSEVDALNQIAKTMGAIDWIFDGNACGFTKKPASETDSETNITCTNVNNTPHIMTMDLEANQFSGTVPAQFGKLINLQQLRLSSNRLSGNLPIELAELKNLTQFRINDNNFNGSIPEFIQNWKGLKRLEIQGSGLEGPIPSSISVLKNLEQLRIGDISGTNQAFPELANLTALTRMDLSFNNLTGELPDVPISDNLKFIFLSGNSLSGKIRESILKKGIDVDLSYNNFTWPSSEQPACREALNLNLNLFRSSPVKSYLKLEDSLLTFISLLDRHSFYINCGGQNVKVNGSTFEGDEGNDGGAATYYLNDNASWGFSSTGDFLDDNDEQNRRYIADSNSSVMSELYKNARIAPISLTYFGYCLENGNYLVTLHFAEILFTDDNTYHSLGRRIFDIYVQDKLVEKDFNIEAEASGVLKPFSKLYNVTIANNILEIRFNWAGKGTTAIPRRGVYGPLVSAISVVDPNFKPEKKNIASIVVGVVVGLCTIVLVLGFLCWRYYVRSKSGKQAVKQLSSKSKQGNREFLNEIGMISCLQHPNLVKLYGCCIEGDQLLLVYEYMENNSLARALFGYMAPEYALWGYLTYKADVYSFGVVALEIASGKYNMSYVPDENCACLLDCACRFQQNGKLKELVDPKLGSEYKEEEAERMIKVSLLCTNASPSIRPTMSEVVGMLEGTTDIPDVIPEAGSYSQDLRFKAIRDQRRLMHNQSLEGSQTGHPTLAGFSTSDQDLYEISEESYLRCQIENKNSVSEVQLSTSMPSWAGSSSTSGRDLYGINSSSK</sequence>
<dbReference type="PROSITE" id="PS51257">
    <property type="entry name" value="PROKAR_LIPOPROTEIN"/>
    <property type="match status" value="1"/>
</dbReference>
<evidence type="ECO:0000256" key="2">
    <source>
        <dbReference type="ARBA" id="ARBA00012513"/>
    </source>
</evidence>
<dbReference type="FunFam" id="2.60.120.430:FF:000004">
    <property type="entry name" value="Putative leucine-rich repeat receptor-like serine/threonine-protein kinase"/>
    <property type="match status" value="1"/>
</dbReference>
<dbReference type="InterPro" id="IPR051824">
    <property type="entry name" value="LRR_Rcpt-Like_S/T_Kinase"/>
</dbReference>
<feature type="domain" description="Serine-threonine/tyrosine-protein kinase catalytic" evidence="15">
    <location>
        <begin position="532"/>
        <end position="597"/>
    </location>
</feature>
<dbReference type="Pfam" id="PF00560">
    <property type="entry name" value="LRR_1"/>
    <property type="match status" value="3"/>
</dbReference>
<organism evidence="17 18">
    <name type="scientific">Acer yangbiense</name>
    <dbReference type="NCBI Taxonomy" id="1000413"/>
    <lineage>
        <taxon>Eukaryota</taxon>
        <taxon>Viridiplantae</taxon>
        <taxon>Streptophyta</taxon>
        <taxon>Embryophyta</taxon>
        <taxon>Tracheophyta</taxon>
        <taxon>Spermatophyta</taxon>
        <taxon>Magnoliopsida</taxon>
        <taxon>eudicotyledons</taxon>
        <taxon>Gunneridae</taxon>
        <taxon>Pentapetalae</taxon>
        <taxon>rosids</taxon>
        <taxon>malvids</taxon>
        <taxon>Sapindales</taxon>
        <taxon>Sapindaceae</taxon>
        <taxon>Hippocastanoideae</taxon>
        <taxon>Acereae</taxon>
        <taxon>Acer</taxon>
    </lineage>
</organism>
<evidence type="ECO:0000259" key="15">
    <source>
        <dbReference type="Pfam" id="PF07714"/>
    </source>
</evidence>
<dbReference type="SUPFAM" id="SSF52058">
    <property type="entry name" value="L domain-like"/>
    <property type="match status" value="1"/>
</dbReference>
<comment type="subcellular location">
    <subcellularLocation>
        <location evidence="1">Membrane</location>
        <topology evidence="1">Single-pass type I membrane protein</topology>
    </subcellularLocation>
</comment>
<keyword evidence="4" id="KW-0597">Phosphoprotein</keyword>
<comment type="catalytic activity">
    <reaction evidence="11">
        <text>L-threonyl-[protein] + ATP = O-phospho-L-threonyl-[protein] + ADP + H(+)</text>
        <dbReference type="Rhea" id="RHEA:46608"/>
        <dbReference type="Rhea" id="RHEA-COMP:11060"/>
        <dbReference type="Rhea" id="RHEA-COMP:11605"/>
        <dbReference type="ChEBI" id="CHEBI:15378"/>
        <dbReference type="ChEBI" id="CHEBI:30013"/>
        <dbReference type="ChEBI" id="CHEBI:30616"/>
        <dbReference type="ChEBI" id="CHEBI:61977"/>
        <dbReference type="ChEBI" id="CHEBI:456216"/>
        <dbReference type="EC" id="2.7.11.1"/>
    </reaction>
</comment>
<dbReference type="InterPro" id="IPR001245">
    <property type="entry name" value="Ser-Thr/Tyr_kinase_cat_dom"/>
</dbReference>
<evidence type="ECO:0000313" key="17">
    <source>
        <dbReference type="EMBL" id="TXG47710.1"/>
    </source>
</evidence>
<reference evidence="18" key="1">
    <citation type="journal article" date="2019" name="Gigascience">
        <title>De novo genome assembly of the endangered Acer yangbiense, a plant species with extremely small populations endemic to Yunnan Province, China.</title>
        <authorList>
            <person name="Yang J."/>
            <person name="Wariss H.M."/>
            <person name="Tao L."/>
            <person name="Zhang R."/>
            <person name="Yun Q."/>
            <person name="Hollingsworth P."/>
            <person name="Dao Z."/>
            <person name="Luo G."/>
            <person name="Guo H."/>
            <person name="Ma Y."/>
            <person name="Sun W."/>
        </authorList>
    </citation>
    <scope>NUCLEOTIDE SEQUENCE [LARGE SCALE GENOMIC DNA]</scope>
    <source>
        <strain evidence="18">cv. Malutang</strain>
    </source>
</reference>
<feature type="region of interest" description="Disordered" evidence="13">
    <location>
        <begin position="786"/>
        <end position="810"/>
    </location>
</feature>
<dbReference type="InterPro" id="IPR032675">
    <property type="entry name" value="LRR_dom_sf"/>
</dbReference>
<dbReference type="AlphaFoldDB" id="A0A5C7GT28"/>
<name>A0A5C7GT28_9ROSI</name>
<dbReference type="SUPFAM" id="SSF56112">
    <property type="entry name" value="Protein kinase-like (PK-like)"/>
    <property type="match status" value="1"/>
</dbReference>
<evidence type="ECO:0000256" key="6">
    <source>
        <dbReference type="ARBA" id="ARBA00022729"/>
    </source>
</evidence>
<dbReference type="EC" id="2.7.11.1" evidence="2"/>
<protein>
    <recommendedName>
        <fullName evidence="2">non-specific serine/threonine protein kinase</fullName>
        <ecNumber evidence="2">2.7.11.1</ecNumber>
    </recommendedName>
</protein>
<dbReference type="Gene3D" id="3.30.200.20">
    <property type="entry name" value="Phosphorylase Kinase, domain 1"/>
    <property type="match status" value="1"/>
</dbReference>
<dbReference type="Pfam" id="PF11721">
    <property type="entry name" value="Malectin"/>
    <property type="match status" value="1"/>
</dbReference>
<feature type="domain" description="Malectin" evidence="16">
    <location>
        <begin position="307"/>
        <end position="489"/>
    </location>
</feature>
<accession>A0A5C7GT28</accession>
<keyword evidence="14" id="KW-0472">Membrane</keyword>
<dbReference type="OrthoDB" id="1867350at2759"/>
<comment type="caution">
    <text evidence="17">The sequence shown here is derived from an EMBL/GenBank/DDBJ whole genome shotgun (WGS) entry which is preliminary data.</text>
</comment>
<dbReference type="Gene3D" id="3.80.10.10">
    <property type="entry name" value="Ribonuclease Inhibitor"/>
    <property type="match status" value="2"/>
</dbReference>
<keyword evidence="3" id="KW-0418">Kinase</keyword>
<feature type="domain" description="Serine-threonine/tyrosine-protein kinase catalytic" evidence="15">
    <location>
        <begin position="600"/>
        <end position="701"/>
    </location>
</feature>
<keyword evidence="6" id="KW-0732">Signal</keyword>
<evidence type="ECO:0000256" key="12">
    <source>
        <dbReference type="ARBA" id="ARBA00048679"/>
    </source>
</evidence>
<evidence type="ECO:0000256" key="3">
    <source>
        <dbReference type="ARBA" id="ARBA00022527"/>
    </source>
</evidence>
<keyword evidence="14" id="KW-1133">Transmembrane helix</keyword>
<feature type="transmembrane region" description="Helical" evidence="14">
    <location>
        <begin position="503"/>
        <end position="526"/>
    </location>
</feature>
<keyword evidence="18" id="KW-1185">Reference proteome</keyword>
<dbReference type="PANTHER" id="PTHR48006">
    <property type="entry name" value="LEUCINE-RICH REPEAT-CONTAINING PROTEIN DDB_G0281931-RELATED"/>
    <property type="match status" value="1"/>
</dbReference>
<evidence type="ECO:0000256" key="8">
    <source>
        <dbReference type="ARBA" id="ARBA00022840"/>
    </source>
</evidence>
<dbReference type="Gene3D" id="2.60.120.430">
    <property type="entry name" value="Galactose-binding lectin"/>
    <property type="match status" value="1"/>
</dbReference>
<gene>
    <name evidence="17" type="ORF">EZV62_027004</name>
</gene>
<comment type="catalytic activity">
    <reaction evidence="12">
        <text>L-seryl-[protein] + ATP = O-phospho-L-seryl-[protein] + ADP + H(+)</text>
        <dbReference type="Rhea" id="RHEA:17989"/>
        <dbReference type="Rhea" id="RHEA-COMP:9863"/>
        <dbReference type="Rhea" id="RHEA-COMP:11604"/>
        <dbReference type="ChEBI" id="CHEBI:15378"/>
        <dbReference type="ChEBI" id="CHEBI:29999"/>
        <dbReference type="ChEBI" id="CHEBI:30616"/>
        <dbReference type="ChEBI" id="CHEBI:83421"/>
        <dbReference type="ChEBI" id="CHEBI:456216"/>
        <dbReference type="EC" id="2.7.11.1"/>
    </reaction>
</comment>
<keyword evidence="3" id="KW-0723">Serine/threonine-protein kinase</keyword>
<keyword evidence="9" id="KW-0675">Receptor</keyword>
<dbReference type="Proteomes" id="UP000323000">
    <property type="component" value="Chromosome 13"/>
</dbReference>
<keyword evidence="5" id="KW-0808">Transferase</keyword>
<keyword evidence="10" id="KW-0325">Glycoprotein</keyword>
<dbReference type="Pfam" id="PF07714">
    <property type="entry name" value="PK_Tyr_Ser-Thr"/>
    <property type="match status" value="2"/>
</dbReference>
<keyword evidence="7" id="KW-0547">Nucleotide-binding</keyword>